<evidence type="ECO:0008006" key="3">
    <source>
        <dbReference type="Google" id="ProtNLM"/>
    </source>
</evidence>
<evidence type="ECO:0000313" key="1">
    <source>
        <dbReference type="EMBL" id="GAA4549211.1"/>
    </source>
</evidence>
<proteinExistence type="predicted"/>
<dbReference type="Proteomes" id="UP001501598">
    <property type="component" value="Unassembled WGS sequence"/>
</dbReference>
<dbReference type="EMBL" id="BAABGT010000047">
    <property type="protein sequence ID" value="GAA4549211.1"/>
    <property type="molecule type" value="Genomic_DNA"/>
</dbReference>
<keyword evidence="2" id="KW-1185">Reference proteome</keyword>
<sequence>MVGLMQTTDSSCMAPLTDRSQTCLALAAAARLASDFARGMVPGTATTMPGVIVGDALQLMALAREVLHRAITLELAAGTTWGDLETEFGDETVRTEWAASRAQPESAAAAAAVRALLVGGDPAAEALARAAQLDEWSCRHREDGDLDDGVCPVTSSLERMDTTAELAHLARLEGRLGHVSQSL</sequence>
<gene>
    <name evidence="1" type="ORF">GCM10023175_36890</name>
</gene>
<comment type="caution">
    <text evidence="1">The sequence shown here is derived from an EMBL/GenBank/DDBJ whole genome shotgun (WGS) entry which is preliminary data.</text>
</comment>
<organism evidence="1 2">
    <name type="scientific">Pseudonocardia xishanensis</name>
    <dbReference type="NCBI Taxonomy" id="630995"/>
    <lineage>
        <taxon>Bacteria</taxon>
        <taxon>Bacillati</taxon>
        <taxon>Actinomycetota</taxon>
        <taxon>Actinomycetes</taxon>
        <taxon>Pseudonocardiales</taxon>
        <taxon>Pseudonocardiaceae</taxon>
        <taxon>Pseudonocardia</taxon>
    </lineage>
</organism>
<accession>A0ABP8RU09</accession>
<protein>
    <recommendedName>
        <fullName evidence="3">DUF222 domain-containing protein</fullName>
    </recommendedName>
</protein>
<name>A0ABP8RU09_9PSEU</name>
<reference evidence="2" key="1">
    <citation type="journal article" date="2019" name="Int. J. Syst. Evol. Microbiol.">
        <title>The Global Catalogue of Microorganisms (GCM) 10K type strain sequencing project: providing services to taxonomists for standard genome sequencing and annotation.</title>
        <authorList>
            <consortium name="The Broad Institute Genomics Platform"/>
            <consortium name="The Broad Institute Genome Sequencing Center for Infectious Disease"/>
            <person name="Wu L."/>
            <person name="Ma J."/>
        </authorList>
    </citation>
    <scope>NUCLEOTIDE SEQUENCE [LARGE SCALE GENOMIC DNA]</scope>
    <source>
        <strain evidence="2">JCM 17906</strain>
    </source>
</reference>
<dbReference type="RefSeq" id="WP_345419716.1">
    <property type="nucleotide sequence ID" value="NZ_BAABGT010000047.1"/>
</dbReference>
<evidence type="ECO:0000313" key="2">
    <source>
        <dbReference type="Proteomes" id="UP001501598"/>
    </source>
</evidence>